<reference evidence="1" key="1">
    <citation type="submission" date="2022-10" db="EMBL/GenBank/DDBJ databases">
        <title>Culturing micro-colonial fungi from biological soil crusts in the Mojave desert and describing Neophaeococcomyces mojavensis, and introducing the new genera and species Taxawa tesnikishii.</title>
        <authorList>
            <person name="Kurbessoian T."/>
            <person name="Stajich J.E."/>
        </authorList>
    </citation>
    <scope>NUCLEOTIDE SEQUENCE</scope>
    <source>
        <strain evidence="1">JES_112</strain>
    </source>
</reference>
<organism evidence="1 2">
    <name type="scientific">Neophaeococcomyces mojaviensis</name>
    <dbReference type="NCBI Taxonomy" id="3383035"/>
    <lineage>
        <taxon>Eukaryota</taxon>
        <taxon>Fungi</taxon>
        <taxon>Dikarya</taxon>
        <taxon>Ascomycota</taxon>
        <taxon>Pezizomycotina</taxon>
        <taxon>Eurotiomycetes</taxon>
        <taxon>Chaetothyriomycetidae</taxon>
        <taxon>Chaetothyriales</taxon>
        <taxon>Chaetothyriales incertae sedis</taxon>
        <taxon>Neophaeococcomyces</taxon>
    </lineage>
</organism>
<evidence type="ECO:0000313" key="1">
    <source>
        <dbReference type="EMBL" id="KAJ9650448.1"/>
    </source>
</evidence>
<proteinExistence type="predicted"/>
<gene>
    <name evidence="1" type="ORF">H2198_010241</name>
</gene>
<accession>A0ACC2ZS90</accession>
<sequence length="392" mass="43941">MYLVDSLISLFTLQWTQSEPKLRPLPPHIKRTFVSTPGGDIELLICEPAHAADTATQKQPPVFFAHGGYGSAGVWLDWMTYLRNRNYSGTLYAYSVRNHGASYSLPYWRMVFQTPFEDPQSDMMACLDYVAQQQKQSSATSARPPILVGHSSGGGLSQVLLSGASLNPALRTKASGLCLVDAIPSYGSYDIYWNWLKQDPWFPLRSMLHLQHPTSPLSTDRLVHGAFFGHRFPLSATADFRQWMPAYETMGWPIGMVGNNFWQWARGGQNTWLSCRDIVPNISRAEEMRDGKDKVCVIVGTEDMMYRPVMWERQAKEYREALAQLSREEKGETAPATSAEKEADKPIPEVTVSSSGGVRVVLVEAAGHHVMNEVDELKYGAAEAFLRWANQV</sequence>
<name>A0ACC2ZS90_9EURO</name>
<dbReference type="EMBL" id="JAPDRQ010000340">
    <property type="protein sequence ID" value="KAJ9650448.1"/>
    <property type="molecule type" value="Genomic_DNA"/>
</dbReference>
<keyword evidence="2" id="KW-1185">Reference proteome</keyword>
<evidence type="ECO:0000313" key="2">
    <source>
        <dbReference type="Proteomes" id="UP001172386"/>
    </source>
</evidence>
<comment type="caution">
    <text evidence="1">The sequence shown here is derived from an EMBL/GenBank/DDBJ whole genome shotgun (WGS) entry which is preliminary data.</text>
</comment>
<dbReference type="Proteomes" id="UP001172386">
    <property type="component" value="Unassembled WGS sequence"/>
</dbReference>
<protein>
    <submittedName>
        <fullName evidence="1">Uncharacterized protein</fullName>
    </submittedName>
</protein>